<keyword evidence="5" id="KW-0560">Oxidoreductase</keyword>
<dbReference type="InterPro" id="IPR016166">
    <property type="entry name" value="FAD-bd_PCMH"/>
</dbReference>
<feature type="domain" description="FAD-binding PCMH-type" evidence="7">
    <location>
        <begin position="82"/>
        <end position="253"/>
    </location>
</feature>
<evidence type="ECO:0000256" key="4">
    <source>
        <dbReference type="ARBA" id="ARBA00022827"/>
    </source>
</evidence>
<dbReference type="PROSITE" id="PS51387">
    <property type="entry name" value="FAD_PCMH"/>
    <property type="match status" value="1"/>
</dbReference>
<dbReference type="PANTHER" id="PTHR42973:SF39">
    <property type="entry name" value="FAD-BINDING PCMH-TYPE DOMAIN-CONTAINING PROTEIN"/>
    <property type="match status" value="1"/>
</dbReference>
<dbReference type="InterPro" id="IPR036318">
    <property type="entry name" value="FAD-bd_PCMH-like_sf"/>
</dbReference>
<dbReference type="InterPro" id="IPR012951">
    <property type="entry name" value="BBE"/>
</dbReference>
<reference evidence="8 9" key="1">
    <citation type="submission" date="2017-07" db="EMBL/GenBank/DDBJ databases">
        <title>Niveispirillum cyanobacteriorum sp. nov., isolated from cyanobacterial aggregates in a eutrophic lake.</title>
        <authorList>
            <person name="Cai H."/>
        </authorList>
    </citation>
    <scope>NUCLEOTIDE SEQUENCE [LARGE SCALE GENOMIC DNA]</scope>
    <source>
        <strain evidence="9">TH1-14</strain>
    </source>
</reference>
<dbReference type="Gene3D" id="3.30.465.10">
    <property type="match status" value="1"/>
</dbReference>
<protein>
    <submittedName>
        <fullName evidence="8">FAD-linked oxidase</fullName>
    </submittedName>
</protein>
<dbReference type="InterPro" id="IPR006311">
    <property type="entry name" value="TAT_signal"/>
</dbReference>
<accession>A0A255YQA6</accession>
<evidence type="ECO:0000256" key="2">
    <source>
        <dbReference type="ARBA" id="ARBA00005466"/>
    </source>
</evidence>
<dbReference type="InterPro" id="IPR006094">
    <property type="entry name" value="Oxid_FAD_bind_N"/>
</dbReference>
<keyword evidence="3" id="KW-0285">Flavoprotein</keyword>
<keyword evidence="4" id="KW-0274">FAD</keyword>
<dbReference type="PANTHER" id="PTHR42973">
    <property type="entry name" value="BINDING OXIDOREDUCTASE, PUTATIVE (AFU_ORTHOLOGUE AFUA_1G17690)-RELATED"/>
    <property type="match status" value="1"/>
</dbReference>
<dbReference type="Gene3D" id="3.40.462.20">
    <property type="match status" value="1"/>
</dbReference>
<sequence length="508" mass="55844">MLRTVEPSRRHFLVGLGRFAAVAPLATSLPWALGGKARAATPPLACPPPSAWNDLSRLLDGSVLRPHDPFFTDVCRPNNLRYNTLPMGIARCLSTEQVQAALKWVQQQGLPFAVRSGGHNYAGYSSTNGLLIDMSLMAGVEVVDKKDGIVRVKGGTGNALVYKDMERLGRTITHGRCDAVGAAGFLLGGGIGFSMRMYGIASDLLAGTTVVTADGERRDANAKTDSDLYWACRGGAGGNFGINTEFLLRTFPAENVSVCQLKWTDNQADVLYKLLTTLPNAPRTFGSKINVTLPSIQQRCQGKGSEVSILAQLHVTKGQTLKDIFGPLWETATKVWVHENIPYWEGQDYLAEETYPYFYQEKSSYMQASRITRGAIDALFDAQRAQPGTSMPVAYKFFQTGGACNDMKADATAYVHRGNDWLFSVEMNWWLPTDPAGLVEENLQWQKDFYALANKLCSAAGAYQNFPDPTLDDYARAYYGENLPRLRQVKKRVDPNSVFTYGQGITPA</sequence>
<feature type="transmembrane region" description="Helical" evidence="6">
    <location>
        <begin position="12"/>
        <end position="33"/>
    </location>
</feature>
<proteinExistence type="inferred from homology"/>
<evidence type="ECO:0000256" key="5">
    <source>
        <dbReference type="ARBA" id="ARBA00023002"/>
    </source>
</evidence>
<name>A0A255YQA6_9PROT</name>
<dbReference type="PROSITE" id="PS51318">
    <property type="entry name" value="TAT"/>
    <property type="match status" value="1"/>
</dbReference>
<evidence type="ECO:0000313" key="9">
    <source>
        <dbReference type="Proteomes" id="UP000216998"/>
    </source>
</evidence>
<evidence type="ECO:0000313" key="8">
    <source>
        <dbReference type="EMBL" id="OYQ31413.1"/>
    </source>
</evidence>
<dbReference type="GO" id="GO:0016491">
    <property type="term" value="F:oxidoreductase activity"/>
    <property type="evidence" value="ECO:0007669"/>
    <property type="project" value="UniProtKB-KW"/>
</dbReference>
<dbReference type="Pfam" id="PF08031">
    <property type="entry name" value="BBE"/>
    <property type="match status" value="1"/>
</dbReference>
<evidence type="ECO:0000256" key="1">
    <source>
        <dbReference type="ARBA" id="ARBA00001974"/>
    </source>
</evidence>
<comment type="caution">
    <text evidence="8">The sequence shown here is derived from an EMBL/GenBank/DDBJ whole genome shotgun (WGS) entry which is preliminary data.</text>
</comment>
<keyword evidence="6" id="KW-0472">Membrane</keyword>
<keyword evidence="6" id="KW-0812">Transmembrane</keyword>
<dbReference type="SUPFAM" id="SSF56176">
    <property type="entry name" value="FAD-binding/transporter-associated domain-like"/>
    <property type="match status" value="1"/>
</dbReference>
<evidence type="ECO:0000256" key="3">
    <source>
        <dbReference type="ARBA" id="ARBA00022630"/>
    </source>
</evidence>
<dbReference type="Proteomes" id="UP000216998">
    <property type="component" value="Unassembled WGS sequence"/>
</dbReference>
<evidence type="ECO:0000256" key="6">
    <source>
        <dbReference type="SAM" id="Phobius"/>
    </source>
</evidence>
<dbReference type="OrthoDB" id="9775082at2"/>
<gene>
    <name evidence="8" type="ORF">CHU95_19875</name>
</gene>
<dbReference type="GO" id="GO:0071949">
    <property type="term" value="F:FAD binding"/>
    <property type="evidence" value="ECO:0007669"/>
    <property type="project" value="InterPro"/>
</dbReference>
<dbReference type="EMBL" id="NOXU01000032">
    <property type="protein sequence ID" value="OYQ31413.1"/>
    <property type="molecule type" value="Genomic_DNA"/>
</dbReference>
<keyword evidence="6" id="KW-1133">Transmembrane helix</keyword>
<keyword evidence="9" id="KW-1185">Reference proteome</keyword>
<organism evidence="8 9">
    <name type="scientific">Niveispirillum lacus</name>
    <dbReference type="NCBI Taxonomy" id="1981099"/>
    <lineage>
        <taxon>Bacteria</taxon>
        <taxon>Pseudomonadati</taxon>
        <taxon>Pseudomonadota</taxon>
        <taxon>Alphaproteobacteria</taxon>
        <taxon>Rhodospirillales</taxon>
        <taxon>Azospirillaceae</taxon>
        <taxon>Niveispirillum</taxon>
    </lineage>
</organism>
<dbReference type="InterPro" id="IPR016169">
    <property type="entry name" value="FAD-bd_PCMH_sub2"/>
</dbReference>
<dbReference type="Pfam" id="PF01565">
    <property type="entry name" value="FAD_binding_4"/>
    <property type="match status" value="1"/>
</dbReference>
<comment type="similarity">
    <text evidence="2">Belongs to the oxygen-dependent FAD-linked oxidoreductase family.</text>
</comment>
<evidence type="ECO:0000259" key="7">
    <source>
        <dbReference type="PROSITE" id="PS51387"/>
    </source>
</evidence>
<dbReference type="InterPro" id="IPR050416">
    <property type="entry name" value="FAD-linked_Oxidoreductase"/>
</dbReference>
<dbReference type="RefSeq" id="WP_094458092.1">
    <property type="nucleotide sequence ID" value="NZ_NOXU01000032.1"/>
</dbReference>
<dbReference type="AlphaFoldDB" id="A0A255YQA6"/>
<comment type="cofactor">
    <cofactor evidence="1">
        <name>FAD</name>
        <dbReference type="ChEBI" id="CHEBI:57692"/>
    </cofactor>
</comment>